<reference evidence="2 3" key="1">
    <citation type="journal article" date="2023" name="BMC Biol.">
        <title>The compact genome of the sponge Oopsacas minuta (Hexactinellida) is lacking key metazoan core genes.</title>
        <authorList>
            <person name="Santini S."/>
            <person name="Schenkelaars Q."/>
            <person name="Jourda C."/>
            <person name="Duchesne M."/>
            <person name="Belahbib H."/>
            <person name="Rocher C."/>
            <person name="Selva M."/>
            <person name="Riesgo A."/>
            <person name="Vervoort M."/>
            <person name="Leys S.P."/>
            <person name="Kodjabachian L."/>
            <person name="Le Bivic A."/>
            <person name="Borchiellini C."/>
            <person name="Claverie J.M."/>
            <person name="Renard E."/>
        </authorList>
    </citation>
    <scope>NUCLEOTIDE SEQUENCE [LARGE SCALE GENOMIC DNA]</scope>
    <source>
        <strain evidence="2">SPO-2</strain>
    </source>
</reference>
<feature type="compositionally biased region" description="Low complexity" evidence="1">
    <location>
        <begin position="176"/>
        <end position="187"/>
    </location>
</feature>
<dbReference type="Proteomes" id="UP001165289">
    <property type="component" value="Unassembled WGS sequence"/>
</dbReference>
<comment type="caution">
    <text evidence="2">The sequence shown here is derived from an EMBL/GenBank/DDBJ whole genome shotgun (WGS) entry which is preliminary data.</text>
</comment>
<feature type="compositionally biased region" description="Basic and acidic residues" evidence="1">
    <location>
        <begin position="230"/>
        <end position="241"/>
    </location>
</feature>
<dbReference type="InterPro" id="IPR038991">
    <property type="entry name" value="CAAP1"/>
</dbReference>
<name>A0AAV7KJ26_9METZ</name>
<protein>
    <submittedName>
        <fullName evidence="2">Uncharacterized protein</fullName>
    </submittedName>
</protein>
<sequence length="270" mass="30848">MQRKILIDALNKATATDSLIPGKAPPTPPRPMDPSQALQEEKIVYHITIDDLNIHEIFEHSLATMIRNRRELIKEIFSILAPHEIKAMLPESFRELKPKEVMKLCYMQLKEMPENHLTAIITCLADPTQCTIPVYKTMPKSKRSDSPSWRHSPKQTHDKFRDRSRSPAYKIEKPKSSSPKRTSSHSSDPQRHKSTQEKRARESSSRSSPSRKKSDKSPKKVSHKYSGESSRSKSESSDHKRLASSVHAPKPSNSKSKHRSSSKDKKQKKN</sequence>
<dbReference type="AlphaFoldDB" id="A0AAV7KJ26"/>
<keyword evidence="3" id="KW-1185">Reference proteome</keyword>
<evidence type="ECO:0000313" key="2">
    <source>
        <dbReference type="EMBL" id="KAI6661033.1"/>
    </source>
</evidence>
<feature type="compositionally biased region" description="Basic residues" evidence="1">
    <location>
        <begin position="255"/>
        <end position="270"/>
    </location>
</feature>
<feature type="compositionally biased region" description="Basic residues" evidence="1">
    <location>
        <begin position="209"/>
        <end position="223"/>
    </location>
</feature>
<dbReference type="EMBL" id="JAKMXF010000022">
    <property type="protein sequence ID" value="KAI6661033.1"/>
    <property type="molecule type" value="Genomic_DNA"/>
</dbReference>
<evidence type="ECO:0000313" key="3">
    <source>
        <dbReference type="Proteomes" id="UP001165289"/>
    </source>
</evidence>
<dbReference type="GO" id="GO:0042981">
    <property type="term" value="P:regulation of apoptotic process"/>
    <property type="evidence" value="ECO:0007669"/>
    <property type="project" value="InterPro"/>
</dbReference>
<gene>
    <name evidence="2" type="ORF">LOD99_13755</name>
</gene>
<proteinExistence type="predicted"/>
<dbReference type="Pfam" id="PF15335">
    <property type="entry name" value="CAAP1"/>
    <property type="match status" value="1"/>
</dbReference>
<feature type="compositionally biased region" description="Basic and acidic residues" evidence="1">
    <location>
        <begin position="188"/>
        <end position="204"/>
    </location>
</feature>
<feature type="compositionally biased region" description="Basic and acidic residues" evidence="1">
    <location>
        <begin position="155"/>
        <end position="175"/>
    </location>
</feature>
<feature type="region of interest" description="Disordered" evidence="1">
    <location>
        <begin position="138"/>
        <end position="270"/>
    </location>
</feature>
<evidence type="ECO:0000256" key="1">
    <source>
        <dbReference type="SAM" id="MobiDB-lite"/>
    </source>
</evidence>
<accession>A0AAV7KJ26</accession>
<organism evidence="2 3">
    <name type="scientific">Oopsacas minuta</name>
    <dbReference type="NCBI Taxonomy" id="111878"/>
    <lineage>
        <taxon>Eukaryota</taxon>
        <taxon>Metazoa</taxon>
        <taxon>Porifera</taxon>
        <taxon>Hexactinellida</taxon>
        <taxon>Hexasterophora</taxon>
        <taxon>Lyssacinosida</taxon>
        <taxon>Leucopsacidae</taxon>
        <taxon>Oopsacas</taxon>
    </lineage>
</organism>